<keyword evidence="6 8" id="KW-0443">Lipid metabolism</keyword>
<dbReference type="EC" id="2.7.8.7" evidence="8"/>
<evidence type="ECO:0000256" key="6">
    <source>
        <dbReference type="ARBA" id="ARBA00023098"/>
    </source>
</evidence>
<accession>A0A2U3AK28</accession>
<keyword evidence="11" id="KW-1185">Reference proteome</keyword>
<gene>
    <name evidence="8" type="primary">acpS</name>
    <name evidence="10" type="ORF">DEX24_10785</name>
</gene>
<comment type="caution">
    <text evidence="10">The sequence shown here is derived from an EMBL/GenBank/DDBJ whole genome shotgun (WGS) entry which is preliminary data.</text>
</comment>
<evidence type="ECO:0000256" key="5">
    <source>
        <dbReference type="ARBA" id="ARBA00022842"/>
    </source>
</evidence>
<feature type="binding site" evidence="8">
    <location>
        <position position="8"/>
    </location>
    <ligand>
        <name>Mg(2+)</name>
        <dbReference type="ChEBI" id="CHEBI:18420"/>
    </ligand>
</feature>
<evidence type="ECO:0000256" key="3">
    <source>
        <dbReference type="ARBA" id="ARBA00022723"/>
    </source>
</evidence>
<protein>
    <recommendedName>
        <fullName evidence="8">Holo-[acyl-carrier-protein] synthase</fullName>
        <shortName evidence="8">Holo-ACP synthase</shortName>
        <ecNumber evidence="8">2.7.8.7</ecNumber>
    </recommendedName>
    <alternativeName>
        <fullName evidence="8">4'-phosphopantetheinyl transferase AcpS</fullName>
    </alternativeName>
</protein>
<keyword evidence="8" id="KW-0963">Cytoplasm</keyword>
<dbReference type="Proteomes" id="UP000245938">
    <property type="component" value="Unassembled WGS sequence"/>
</dbReference>
<comment type="similarity">
    <text evidence="8">Belongs to the P-Pant transferase superfamily. AcpS family.</text>
</comment>
<dbReference type="GO" id="GO:0005737">
    <property type="term" value="C:cytoplasm"/>
    <property type="evidence" value="ECO:0007669"/>
    <property type="project" value="UniProtKB-SubCell"/>
</dbReference>
<comment type="cofactor">
    <cofactor evidence="8">
        <name>Mg(2+)</name>
        <dbReference type="ChEBI" id="CHEBI:18420"/>
    </cofactor>
</comment>
<sequence length="121" mass="13705">MIKGIGLDIIEISRIRKANDMSDKFKERILTPRELALFKELKTRRQLEFLAGRFSAKEAYSKANGTGLGRHCKLQDIEVLPNENGQPILYFKKVRVNGFVSITHSKEYAAAQVVLLETGLI</sequence>
<feature type="domain" description="4'-phosphopantetheinyl transferase" evidence="9">
    <location>
        <begin position="4"/>
        <end position="111"/>
    </location>
</feature>
<keyword evidence="5 8" id="KW-0460">Magnesium</keyword>
<keyword evidence="7 8" id="KW-0275">Fatty acid biosynthesis</keyword>
<keyword evidence="4 8" id="KW-0276">Fatty acid metabolism</keyword>
<dbReference type="Pfam" id="PF01648">
    <property type="entry name" value="ACPS"/>
    <property type="match status" value="1"/>
</dbReference>
<dbReference type="InterPro" id="IPR002582">
    <property type="entry name" value="ACPS"/>
</dbReference>
<keyword evidence="2 8" id="KW-0808">Transferase</keyword>
<keyword evidence="1 8" id="KW-0444">Lipid biosynthesis</keyword>
<dbReference type="InterPro" id="IPR037143">
    <property type="entry name" value="4-PPantetheinyl_Trfase_dom_sf"/>
</dbReference>
<dbReference type="InterPro" id="IPR004568">
    <property type="entry name" value="Ppantetheine-prot_Trfase_dom"/>
</dbReference>
<dbReference type="NCBIfam" id="TIGR00556">
    <property type="entry name" value="pantethn_trn"/>
    <property type="match status" value="1"/>
</dbReference>
<evidence type="ECO:0000256" key="7">
    <source>
        <dbReference type="ARBA" id="ARBA00023160"/>
    </source>
</evidence>
<evidence type="ECO:0000256" key="2">
    <source>
        <dbReference type="ARBA" id="ARBA00022679"/>
    </source>
</evidence>
<dbReference type="GO" id="GO:0008897">
    <property type="term" value="F:holo-[acyl-carrier-protein] synthase activity"/>
    <property type="evidence" value="ECO:0007669"/>
    <property type="project" value="UniProtKB-UniRule"/>
</dbReference>
<dbReference type="AlphaFoldDB" id="A0A2U3AK28"/>
<comment type="function">
    <text evidence="8">Transfers the 4'-phosphopantetheine moiety from coenzyme A to a Ser of acyl-carrier-protein.</text>
</comment>
<dbReference type="GO" id="GO:0006633">
    <property type="term" value="P:fatty acid biosynthetic process"/>
    <property type="evidence" value="ECO:0007669"/>
    <property type="project" value="UniProtKB-UniRule"/>
</dbReference>
<evidence type="ECO:0000313" key="11">
    <source>
        <dbReference type="Proteomes" id="UP000245938"/>
    </source>
</evidence>
<organism evidence="10 11">
    <name type="scientific">Kurthia sibirica</name>
    <dbReference type="NCBI Taxonomy" id="202750"/>
    <lineage>
        <taxon>Bacteria</taxon>
        <taxon>Bacillati</taxon>
        <taxon>Bacillota</taxon>
        <taxon>Bacilli</taxon>
        <taxon>Bacillales</taxon>
        <taxon>Caryophanaceae</taxon>
        <taxon>Kurthia</taxon>
    </lineage>
</organism>
<evidence type="ECO:0000256" key="4">
    <source>
        <dbReference type="ARBA" id="ARBA00022832"/>
    </source>
</evidence>
<reference evidence="10 11" key="1">
    <citation type="submission" date="2018-05" db="EMBL/GenBank/DDBJ databases">
        <title>Kurthia sibirica genome sequence.</title>
        <authorList>
            <person name="Maclea K.S."/>
            <person name="Goen A.E."/>
        </authorList>
    </citation>
    <scope>NUCLEOTIDE SEQUENCE [LARGE SCALE GENOMIC DNA]</scope>
    <source>
        <strain evidence="10 11">ATCC 49154</strain>
    </source>
</reference>
<evidence type="ECO:0000313" key="10">
    <source>
        <dbReference type="EMBL" id="PWI24892.1"/>
    </source>
</evidence>
<dbReference type="GO" id="GO:0000287">
    <property type="term" value="F:magnesium ion binding"/>
    <property type="evidence" value="ECO:0007669"/>
    <property type="project" value="UniProtKB-UniRule"/>
</dbReference>
<evidence type="ECO:0000256" key="8">
    <source>
        <dbReference type="HAMAP-Rule" id="MF_00101"/>
    </source>
</evidence>
<feature type="binding site" evidence="8">
    <location>
        <position position="58"/>
    </location>
    <ligand>
        <name>Mg(2+)</name>
        <dbReference type="ChEBI" id="CHEBI:18420"/>
    </ligand>
</feature>
<dbReference type="Gene3D" id="3.90.470.20">
    <property type="entry name" value="4'-phosphopantetheinyl transferase domain"/>
    <property type="match status" value="1"/>
</dbReference>
<comment type="subcellular location">
    <subcellularLocation>
        <location evidence="8">Cytoplasm</location>
    </subcellularLocation>
</comment>
<dbReference type="NCBIfam" id="TIGR00516">
    <property type="entry name" value="acpS"/>
    <property type="match status" value="1"/>
</dbReference>
<evidence type="ECO:0000256" key="1">
    <source>
        <dbReference type="ARBA" id="ARBA00022516"/>
    </source>
</evidence>
<name>A0A2U3AK28_9BACL</name>
<dbReference type="EMBL" id="QFVR01000014">
    <property type="protein sequence ID" value="PWI24892.1"/>
    <property type="molecule type" value="Genomic_DNA"/>
</dbReference>
<evidence type="ECO:0000259" key="9">
    <source>
        <dbReference type="Pfam" id="PF01648"/>
    </source>
</evidence>
<dbReference type="InterPro" id="IPR008278">
    <property type="entry name" value="4-PPantetheinyl_Trfase_dom"/>
</dbReference>
<proteinExistence type="inferred from homology"/>
<dbReference type="HAMAP" id="MF_00101">
    <property type="entry name" value="AcpS"/>
    <property type="match status" value="1"/>
</dbReference>
<keyword evidence="3 8" id="KW-0479">Metal-binding</keyword>
<dbReference type="RefSeq" id="WP_109306435.1">
    <property type="nucleotide sequence ID" value="NZ_BJUF01000005.1"/>
</dbReference>
<dbReference type="OrthoDB" id="517356at2"/>
<comment type="catalytic activity">
    <reaction evidence="8">
        <text>apo-[ACP] + CoA = holo-[ACP] + adenosine 3',5'-bisphosphate + H(+)</text>
        <dbReference type="Rhea" id="RHEA:12068"/>
        <dbReference type="Rhea" id="RHEA-COMP:9685"/>
        <dbReference type="Rhea" id="RHEA-COMP:9690"/>
        <dbReference type="ChEBI" id="CHEBI:15378"/>
        <dbReference type="ChEBI" id="CHEBI:29999"/>
        <dbReference type="ChEBI" id="CHEBI:57287"/>
        <dbReference type="ChEBI" id="CHEBI:58343"/>
        <dbReference type="ChEBI" id="CHEBI:64479"/>
        <dbReference type="EC" id="2.7.8.7"/>
    </reaction>
</comment>
<dbReference type="SUPFAM" id="SSF56214">
    <property type="entry name" value="4'-phosphopantetheinyl transferase"/>
    <property type="match status" value="1"/>
</dbReference>